<feature type="region of interest" description="Disordered" evidence="1">
    <location>
        <begin position="160"/>
        <end position="207"/>
    </location>
</feature>
<gene>
    <name evidence="2" type="ORF">SI8410_05006930</name>
</gene>
<evidence type="ECO:0000256" key="1">
    <source>
        <dbReference type="SAM" id="MobiDB-lite"/>
    </source>
</evidence>
<reference evidence="2" key="1">
    <citation type="submission" date="2020-02" db="EMBL/GenBank/DDBJ databases">
        <authorList>
            <person name="Scholz U."/>
            <person name="Mascher M."/>
            <person name="Fiebig A."/>
        </authorList>
    </citation>
    <scope>NUCLEOTIDE SEQUENCE</scope>
</reference>
<sequence length="332" mass="34939">MEAMSPADTCRGGSMRGGGDRQSSDPSSPEFEFWMVRNPSLPQPDLPTAEELFVDGVILPLRLRHQHPSVIEQELEQEQEQATQPPGPSPAASDPLSPASSSLSSSASLASSAPFPSKRWKDIFRGAGREKKAEEKDRRRSRKKSAGGVAELNINIWPFSRSRSAGTGSSRARGVAASGATGRRVSSAPCSRSNSRGETCKPPAAATHAAPAAALTHAARRWTTSPGRSGLGVHIGRASPVWQPRKATKKPHPVATGFFRTSGASGNRRAGRGGGGLKVNADLNACGEFSHEARCGVENKRCSEGSEEIAAGGGSGNGSHFTSLRAFFSKVF</sequence>
<name>A0A7I8KEQ7_SPIIN</name>
<accession>A0A7I8KEQ7</accession>
<feature type="compositionally biased region" description="Low complexity" evidence="1">
    <location>
        <begin position="160"/>
        <end position="185"/>
    </location>
</feature>
<dbReference type="OrthoDB" id="1933735at2759"/>
<proteinExistence type="predicted"/>
<feature type="region of interest" description="Disordered" evidence="1">
    <location>
        <begin position="242"/>
        <end position="275"/>
    </location>
</feature>
<organism evidence="2 3">
    <name type="scientific">Spirodela intermedia</name>
    <name type="common">Intermediate duckweed</name>
    <dbReference type="NCBI Taxonomy" id="51605"/>
    <lineage>
        <taxon>Eukaryota</taxon>
        <taxon>Viridiplantae</taxon>
        <taxon>Streptophyta</taxon>
        <taxon>Embryophyta</taxon>
        <taxon>Tracheophyta</taxon>
        <taxon>Spermatophyta</taxon>
        <taxon>Magnoliopsida</taxon>
        <taxon>Liliopsida</taxon>
        <taxon>Araceae</taxon>
        <taxon>Lemnoideae</taxon>
        <taxon>Spirodela</taxon>
    </lineage>
</organism>
<evidence type="ECO:0000313" key="3">
    <source>
        <dbReference type="Proteomes" id="UP000663760"/>
    </source>
</evidence>
<dbReference type="EMBL" id="LR746268">
    <property type="protein sequence ID" value="CAA7396267.1"/>
    <property type="molecule type" value="Genomic_DNA"/>
</dbReference>
<feature type="compositionally biased region" description="Low complexity" evidence="1">
    <location>
        <begin position="80"/>
        <end position="114"/>
    </location>
</feature>
<dbReference type="AlphaFoldDB" id="A0A7I8KEQ7"/>
<feature type="region of interest" description="Disordered" evidence="1">
    <location>
        <begin position="126"/>
        <end position="147"/>
    </location>
</feature>
<protein>
    <submittedName>
        <fullName evidence="2">Uncharacterized protein</fullName>
    </submittedName>
</protein>
<dbReference type="Proteomes" id="UP000663760">
    <property type="component" value="Chromosome 5"/>
</dbReference>
<feature type="region of interest" description="Disordered" evidence="1">
    <location>
        <begin position="1"/>
        <end position="47"/>
    </location>
</feature>
<keyword evidence="3" id="KW-1185">Reference proteome</keyword>
<evidence type="ECO:0000313" key="2">
    <source>
        <dbReference type="EMBL" id="CAA7396267.1"/>
    </source>
</evidence>
<feature type="compositionally biased region" description="Polar residues" evidence="1">
    <location>
        <begin position="188"/>
        <end position="197"/>
    </location>
</feature>
<dbReference type="PANTHER" id="PTHR35132:SF1">
    <property type="entry name" value="SERINE_ARGININE REPETITIVE MATRIX-LIKE PROTEIN"/>
    <property type="match status" value="1"/>
</dbReference>
<feature type="compositionally biased region" description="Basic and acidic residues" evidence="1">
    <location>
        <begin position="126"/>
        <end position="138"/>
    </location>
</feature>
<dbReference type="PANTHER" id="PTHR35132">
    <property type="entry name" value="SERINE/ARGININE REPETITIVE MATRIX-LIKE PROTEIN"/>
    <property type="match status" value="1"/>
</dbReference>
<feature type="region of interest" description="Disordered" evidence="1">
    <location>
        <begin position="74"/>
        <end position="114"/>
    </location>
</feature>